<dbReference type="InterPro" id="IPR002994">
    <property type="entry name" value="Surf1/Shy1"/>
</dbReference>
<keyword evidence="1" id="KW-0472">Membrane</keyword>
<dbReference type="AlphaFoldDB" id="A0A7W3PPW0"/>
<keyword evidence="1" id="KW-0812">Transmembrane</keyword>
<reference evidence="2 3" key="1">
    <citation type="submission" date="2020-07" db="EMBL/GenBank/DDBJ databases">
        <title>Sequencing the genomes of 1000 actinobacteria strains.</title>
        <authorList>
            <person name="Klenk H.-P."/>
        </authorList>
    </citation>
    <scope>NUCLEOTIDE SEQUENCE [LARGE SCALE GENOMIC DNA]</scope>
    <source>
        <strain evidence="2 3">DSM 23737</strain>
    </source>
</reference>
<dbReference type="EMBL" id="JACGWU010000009">
    <property type="protein sequence ID" value="MBA8829952.1"/>
    <property type="molecule type" value="Genomic_DNA"/>
</dbReference>
<feature type="transmembrane region" description="Helical" evidence="1">
    <location>
        <begin position="232"/>
        <end position="253"/>
    </location>
</feature>
<accession>A0A7W3PPW0</accession>
<gene>
    <name evidence="2" type="ORF">FB555_002079</name>
</gene>
<evidence type="ECO:0000313" key="2">
    <source>
        <dbReference type="EMBL" id="MBA8829952.1"/>
    </source>
</evidence>
<keyword evidence="3" id="KW-1185">Reference proteome</keyword>
<evidence type="ECO:0000256" key="1">
    <source>
        <dbReference type="RuleBase" id="RU363076"/>
    </source>
</evidence>
<comment type="subcellular location">
    <subcellularLocation>
        <location evidence="1">Cell membrane</location>
        <topology evidence="1">Multi-pass membrane protein</topology>
    </subcellularLocation>
</comment>
<dbReference type="RefSeq" id="WP_182485369.1">
    <property type="nucleotide sequence ID" value="NZ_JACGWU010000009.1"/>
</dbReference>
<sequence length="271" mass="28770">MIRIARQPKWILLLLFALALAAVFAWLGKWQVERAVLDSQAASSLTEIAKPLIELAKPGGPIPITAGGHLTTVSGAFDPEGFVVLTGRLNQGKAGYWLVGRLLVSNSGDNGDNGDAVAARGPASVSLPVALGWAPTQDALNAALAPEKAAAVAGSGSTILISGRLMPTEAPTVPKPTGNPFEESTLSVASLVNVWPNYSGTSFGAYLIDDQGPDGLTTIDSAPPENSATLNWLNIFYAIEWVVFAGFAVYFWYRLVRDAYEREEEEKTLSL</sequence>
<proteinExistence type="inferred from homology"/>
<dbReference type="PROSITE" id="PS50895">
    <property type="entry name" value="SURF1"/>
    <property type="match status" value="1"/>
</dbReference>
<dbReference type="Proteomes" id="UP000524237">
    <property type="component" value="Unassembled WGS sequence"/>
</dbReference>
<name>A0A7W3PPW0_9MICO</name>
<dbReference type="Pfam" id="PF02104">
    <property type="entry name" value="SURF1"/>
    <property type="match status" value="1"/>
</dbReference>
<dbReference type="GO" id="GO:0005886">
    <property type="term" value="C:plasma membrane"/>
    <property type="evidence" value="ECO:0007669"/>
    <property type="project" value="UniProtKB-SubCell"/>
</dbReference>
<comment type="caution">
    <text evidence="1">Lacks conserved residue(s) required for the propagation of feature annotation.</text>
</comment>
<protein>
    <recommendedName>
        <fullName evidence="1">SURF1-like protein</fullName>
    </recommendedName>
</protein>
<evidence type="ECO:0000313" key="3">
    <source>
        <dbReference type="Proteomes" id="UP000524237"/>
    </source>
</evidence>
<keyword evidence="1" id="KW-1133">Transmembrane helix</keyword>
<comment type="caution">
    <text evidence="2">The sequence shown here is derived from an EMBL/GenBank/DDBJ whole genome shotgun (WGS) entry which is preliminary data.</text>
</comment>
<comment type="similarity">
    <text evidence="1">Belongs to the SURF1 family.</text>
</comment>
<organism evidence="2 3">
    <name type="scientific">Alpinimonas psychrophila</name>
    <dbReference type="NCBI Taxonomy" id="748908"/>
    <lineage>
        <taxon>Bacteria</taxon>
        <taxon>Bacillati</taxon>
        <taxon>Actinomycetota</taxon>
        <taxon>Actinomycetes</taxon>
        <taxon>Micrococcales</taxon>
        <taxon>Microbacteriaceae</taxon>
        <taxon>Alpinimonas</taxon>
    </lineage>
</organism>
<keyword evidence="1" id="KW-1003">Cell membrane</keyword>